<dbReference type="PANTHER" id="PTHR13696:SF96">
    <property type="entry name" value="COBQ_COBB_MIND_PARA NUCLEOTIDE BINDING DOMAIN-CONTAINING PROTEIN"/>
    <property type="match status" value="1"/>
</dbReference>
<dbReference type="InterPro" id="IPR050678">
    <property type="entry name" value="DNA_Partitioning_ATPase"/>
</dbReference>
<dbReference type="Proteomes" id="UP000009022">
    <property type="component" value="Unassembled WGS sequence"/>
</dbReference>
<dbReference type="GO" id="GO:0006355">
    <property type="term" value="P:regulation of DNA-templated transcription"/>
    <property type="evidence" value="ECO:0007669"/>
    <property type="project" value="InterPro"/>
</dbReference>
<protein>
    <recommendedName>
        <fullName evidence="1">CobQ/CobB/MinD/ParA nucleotide binding domain-containing protein</fullName>
    </recommendedName>
</protein>
<proteinExistence type="predicted"/>
<dbReference type="PANTHER" id="PTHR13696">
    <property type="entry name" value="P-LOOP CONTAINING NUCLEOSIDE TRIPHOSPHATE HYDROLASE"/>
    <property type="match status" value="1"/>
</dbReference>
<dbReference type="GeneID" id="6759692"/>
<dbReference type="NCBIfam" id="NF041546">
    <property type="entry name" value="ParA_partition"/>
    <property type="match status" value="1"/>
</dbReference>
<dbReference type="SUPFAM" id="SSF47598">
    <property type="entry name" value="Ribbon-helix-helix"/>
    <property type="match status" value="1"/>
</dbReference>
<reference evidence="2 3" key="1">
    <citation type="journal article" date="2008" name="Nature">
        <title>The Trichoplax genome and the nature of placozoans.</title>
        <authorList>
            <person name="Srivastava M."/>
            <person name="Begovic E."/>
            <person name="Chapman J."/>
            <person name="Putnam N.H."/>
            <person name="Hellsten U."/>
            <person name="Kawashima T."/>
            <person name="Kuo A."/>
            <person name="Mitros T."/>
            <person name="Salamov A."/>
            <person name="Carpenter M.L."/>
            <person name="Signorovitch A.Y."/>
            <person name="Moreno M.A."/>
            <person name="Kamm K."/>
            <person name="Grimwood J."/>
            <person name="Schmutz J."/>
            <person name="Shapiro H."/>
            <person name="Grigoriev I.V."/>
            <person name="Buss L.W."/>
            <person name="Schierwater B."/>
            <person name="Dellaporta S.L."/>
            <person name="Rokhsar D.S."/>
        </authorList>
    </citation>
    <scope>NUCLEOTIDE SEQUENCE [LARGE SCALE GENOMIC DNA]</scope>
    <source>
        <strain evidence="2 3">Grell-BS-1999</strain>
    </source>
</reference>
<dbReference type="KEGG" id="tad:TRIADDRAFT_62510"/>
<dbReference type="STRING" id="10228.B3SE06"/>
<evidence type="ECO:0000259" key="1">
    <source>
        <dbReference type="Pfam" id="PF01656"/>
    </source>
</evidence>
<dbReference type="HOGENOM" id="CLU_037612_5_3_1"/>
<sequence>MIISLLNQKGGVGKTTLSINIAGALSEEGNKVLLIDADPQGSALDWATKRKADLIFNSIAINKPIIHKEINAFVKAYDHIIIDGPPRVYDVARSAIAASNLILIPVQTSPYDVWAASEIVDQIKEVAEPLSEIRKIKRAFLINRKIKNTAIGRDVAESLSSYNIDVLNTHIHSRIIYAESAAVGLCVHESENDQAKTEIKCLVKEILTKYDRKQKKITISVSEELHKKIKLYCAHNDIKIKDQIIEILEKEFP</sequence>
<feature type="domain" description="CobQ/CobB/MinD/ParA nucleotide binding" evidence="1">
    <location>
        <begin position="3"/>
        <end position="183"/>
    </location>
</feature>
<dbReference type="RefSeq" id="XP_002118475.1">
    <property type="nucleotide sequence ID" value="XM_002118439.1"/>
</dbReference>
<organism evidence="2 3">
    <name type="scientific">Trichoplax adhaerens</name>
    <name type="common">Trichoplax reptans</name>
    <dbReference type="NCBI Taxonomy" id="10228"/>
    <lineage>
        <taxon>Eukaryota</taxon>
        <taxon>Metazoa</taxon>
        <taxon>Placozoa</taxon>
        <taxon>Uniplacotomia</taxon>
        <taxon>Trichoplacea</taxon>
        <taxon>Trichoplacidae</taxon>
        <taxon>Trichoplax</taxon>
    </lineage>
</organism>
<dbReference type="InterPro" id="IPR027417">
    <property type="entry name" value="P-loop_NTPase"/>
</dbReference>
<dbReference type="InterPro" id="IPR002586">
    <property type="entry name" value="CobQ/CobB/MinD/ParA_Nub-bd_dom"/>
</dbReference>
<evidence type="ECO:0000313" key="2">
    <source>
        <dbReference type="EMBL" id="EDV19036.1"/>
    </source>
</evidence>
<dbReference type="PIRSF" id="PIRSF009320">
    <property type="entry name" value="Nuc_binding_HP_1000"/>
    <property type="match status" value="1"/>
</dbReference>
<dbReference type="InterPro" id="IPR010985">
    <property type="entry name" value="Ribbon_hlx_hlx"/>
</dbReference>
<gene>
    <name evidence="2" type="ORF">TRIADDRAFT_62510</name>
</gene>
<dbReference type="EMBL" id="DS985326">
    <property type="protein sequence ID" value="EDV19036.1"/>
    <property type="molecule type" value="Genomic_DNA"/>
</dbReference>
<dbReference type="InterPro" id="IPR048089">
    <property type="entry name" value="McdA"/>
</dbReference>
<name>B3SE06_TRIAD</name>
<keyword evidence="3" id="KW-1185">Reference proteome</keyword>
<dbReference type="SUPFAM" id="SSF52540">
    <property type="entry name" value="P-loop containing nucleoside triphosphate hydrolases"/>
    <property type="match status" value="1"/>
</dbReference>
<dbReference type="Gene3D" id="3.40.50.300">
    <property type="entry name" value="P-loop containing nucleotide triphosphate hydrolases"/>
    <property type="match status" value="1"/>
</dbReference>
<dbReference type="eggNOG" id="ENOG502R55G">
    <property type="taxonomic scope" value="Eukaryota"/>
</dbReference>
<dbReference type="Pfam" id="PF01656">
    <property type="entry name" value="CbiA"/>
    <property type="match status" value="1"/>
</dbReference>
<evidence type="ECO:0000313" key="3">
    <source>
        <dbReference type="Proteomes" id="UP000009022"/>
    </source>
</evidence>
<dbReference type="InParanoid" id="B3SE06"/>
<dbReference type="AlphaFoldDB" id="B3SE06"/>
<accession>B3SE06</accession>
<dbReference type="CTD" id="6759692"/>
<dbReference type="OrthoDB" id="6432167at2759"/>
<dbReference type="CDD" id="cd02042">
    <property type="entry name" value="ParAB_family"/>
    <property type="match status" value="1"/>
</dbReference>